<keyword evidence="1" id="KW-1133">Transmembrane helix</keyword>
<protein>
    <submittedName>
        <fullName evidence="2">Uncharacterized protein</fullName>
    </submittedName>
</protein>
<feature type="transmembrane region" description="Helical" evidence="1">
    <location>
        <begin position="109"/>
        <end position="135"/>
    </location>
</feature>
<dbReference type="AlphaFoldDB" id="A0A9P5PWX6"/>
<reference evidence="2" key="1">
    <citation type="submission" date="2020-11" db="EMBL/GenBank/DDBJ databases">
        <authorList>
            <consortium name="DOE Joint Genome Institute"/>
            <person name="Ahrendt S."/>
            <person name="Riley R."/>
            <person name="Andreopoulos W."/>
            <person name="Labutti K."/>
            <person name="Pangilinan J."/>
            <person name="Ruiz-Duenas F.J."/>
            <person name="Barrasa J.M."/>
            <person name="Sanchez-Garcia M."/>
            <person name="Camarero S."/>
            <person name="Miyauchi S."/>
            <person name="Serrano A."/>
            <person name="Linde D."/>
            <person name="Babiker R."/>
            <person name="Drula E."/>
            <person name="Ayuso-Fernandez I."/>
            <person name="Pacheco R."/>
            <person name="Padilla G."/>
            <person name="Ferreira P."/>
            <person name="Barriuso J."/>
            <person name="Kellner H."/>
            <person name="Castanera R."/>
            <person name="Alfaro M."/>
            <person name="Ramirez L."/>
            <person name="Pisabarro A.G."/>
            <person name="Kuo A."/>
            <person name="Tritt A."/>
            <person name="Lipzen A."/>
            <person name="He G."/>
            <person name="Yan M."/>
            <person name="Ng V."/>
            <person name="Cullen D."/>
            <person name="Martin F."/>
            <person name="Rosso M.-N."/>
            <person name="Henrissat B."/>
            <person name="Hibbett D."/>
            <person name="Martinez A.T."/>
            <person name="Grigoriev I.V."/>
        </authorList>
    </citation>
    <scope>NUCLEOTIDE SEQUENCE</scope>
    <source>
        <strain evidence="2">AH 40177</strain>
    </source>
</reference>
<proteinExistence type="predicted"/>
<keyword evidence="1" id="KW-0472">Membrane</keyword>
<accession>A0A9P5PWX6</accession>
<name>A0A9P5PWX6_9AGAR</name>
<evidence type="ECO:0000313" key="3">
    <source>
        <dbReference type="Proteomes" id="UP000772434"/>
    </source>
</evidence>
<gene>
    <name evidence="2" type="ORF">BDP27DRAFT_1419440</name>
</gene>
<dbReference type="Proteomes" id="UP000772434">
    <property type="component" value="Unassembled WGS sequence"/>
</dbReference>
<organism evidence="2 3">
    <name type="scientific">Rhodocollybia butyracea</name>
    <dbReference type="NCBI Taxonomy" id="206335"/>
    <lineage>
        <taxon>Eukaryota</taxon>
        <taxon>Fungi</taxon>
        <taxon>Dikarya</taxon>
        <taxon>Basidiomycota</taxon>
        <taxon>Agaricomycotina</taxon>
        <taxon>Agaricomycetes</taxon>
        <taxon>Agaricomycetidae</taxon>
        <taxon>Agaricales</taxon>
        <taxon>Marasmiineae</taxon>
        <taxon>Omphalotaceae</taxon>
        <taxon>Rhodocollybia</taxon>
    </lineage>
</organism>
<evidence type="ECO:0000313" key="2">
    <source>
        <dbReference type="EMBL" id="KAF9070916.1"/>
    </source>
</evidence>
<comment type="caution">
    <text evidence="2">The sequence shown here is derived from an EMBL/GenBank/DDBJ whole genome shotgun (WGS) entry which is preliminary data.</text>
</comment>
<sequence>MDFRLYVALLVPSMLATLLPDVLEPLSPRLALIIKVIFIAWIPSSLYISFWLLCRIIAQMPMEQLLPLRGHELERRVPERLEHYITLITYGHAWLSLGRLLDVIHPHGLFPLAVMMAYTLITVVAFGKCLLIAGIDQNHWGHFFDLYTLNDLLLRVSIRVIIKVITLFS</sequence>
<keyword evidence="3" id="KW-1185">Reference proteome</keyword>
<keyword evidence="1" id="KW-0812">Transmembrane</keyword>
<dbReference type="EMBL" id="JADNRY010000036">
    <property type="protein sequence ID" value="KAF9070916.1"/>
    <property type="molecule type" value="Genomic_DNA"/>
</dbReference>
<feature type="transmembrane region" description="Helical" evidence="1">
    <location>
        <begin position="30"/>
        <end position="54"/>
    </location>
</feature>
<evidence type="ECO:0000256" key="1">
    <source>
        <dbReference type="SAM" id="Phobius"/>
    </source>
</evidence>